<name>A0A5M6BR29_9TREE</name>
<dbReference type="KEGG" id="ksn:43591694"/>
<feature type="compositionally biased region" description="Basic and acidic residues" evidence="4">
    <location>
        <begin position="306"/>
        <end position="315"/>
    </location>
</feature>
<dbReference type="InterPro" id="IPR001680">
    <property type="entry name" value="WD40_rpt"/>
</dbReference>
<evidence type="ECO:0000313" key="5">
    <source>
        <dbReference type="EMBL" id="WWD22174.1"/>
    </source>
</evidence>
<dbReference type="EMBL" id="CP144062">
    <property type="protein sequence ID" value="WWD22174.1"/>
    <property type="molecule type" value="Genomic_DNA"/>
</dbReference>
<dbReference type="AlphaFoldDB" id="A0A5M6BR29"/>
<dbReference type="SUPFAM" id="SSF50978">
    <property type="entry name" value="WD40 repeat-like"/>
    <property type="match status" value="1"/>
</dbReference>
<feature type="compositionally biased region" description="Polar residues" evidence="4">
    <location>
        <begin position="257"/>
        <end position="267"/>
    </location>
</feature>
<reference evidence="5" key="2">
    <citation type="submission" date="2024-01" db="EMBL/GenBank/DDBJ databases">
        <title>Comparative genomics of Cryptococcus and Kwoniella reveals pathogenesis evolution and contrasting modes of karyotype evolution via chromosome fusion or intercentromeric recombination.</title>
        <authorList>
            <person name="Coelho M.A."/>
            <person name="David-Palma M."/>
            <person name="Shea T."/>
            <person name="Bowers K."/>
            <person name="McGinley-Smith S."/>
            <person name="Mohammad A.W."/>
            <person name="Gnirke A."/>
            <person name="Yurkov A.M."/>
            <person name="Nowrousian M."/>
            <person name="Sun S."/>
            <person name="Cuomo C.A."/>
            <person name="Heitman J."/>
        </authorList>
    </citation>
    <scope>NUCLEOTIDE SEQUENCE</scope>
    <source>
        <strain evidence="5">CBS 12478</strain>
    </source>
</reference>
<dbReference type="Pfam" id="PF12894">
    <property type="entry name" value="ANAPC4_WD40"/>
    <property type="match status" value="1"/>
</dbReference>
<gene>
    <name evidence="5" type="ORF">CI109_106665</name>
</gene>
<feature type="compositionally biased region" description="Basic and acidic residues" evidence="4">
    <location>
        <begin position="326"/>
        <end position="342"/>
    </location>
</feature>
<dbReference type="SMART" id="SM00320">
    <property type="entry name" value="WD40"/>
    <property type="match status" value="6"/>
</dbReference>
<feature type="compositionally biased region" description="Acidic residues" evidence="4">
    <location>
        <begin position="316"/>
        <end position="325"/>
    </location>
</feature>
<dbReference type="GO" id="GO:0006406">
    <property type="term" value="P:mRNA export from nucleus"/>
    <property type="evidence" value="ECO:0007669"/>
    <property type="project" value="InterPro"/>
</dbReference>
<evidence type="ECO:0000256" key="4">
    <source>
        <dbReference type="SAM" id="MobiDB-lite"/>
    </source>
</evidence>
<dbReference type="GeneID" id="43591694"/>
<keyword evidence="1" id="KW-0853">WD repeat</keyword>
<reference evidence="5" key="1">
    <citation type="submission" date="2017-08" db="EMBL/GenBank/DDBJ databases">
        <authorList>
            <person name="Cuomo C."/>
            <person name="Billmyre B."/>
            <person name="Heitman J."/>
        </authorList>
    </citation>
    <scope>NUCLEOTIDE SEQUENCE</scope>
    <source>
        <strain evidence="5">CBS 12478</strain>
    </source>
</reference>
<feature type="compositionally biased region" description="Pro residues" evidence="4">
    <location>
        <begin position="391"/>
        <end position="415"/>
    </location>
</feature>
<keyword evidence="6" id="KW-1185">Reference proteome</keyword>
<keyword evidence="2" id="KW-0677">Repeat</keyword>
<feature type="compositionally biased region" description="Acidic residues" evidence="4">
    <location>
        <begin position="272"/>
        <end position="287"/>
    </location>
</feature>
<proteinExistence type="inferred from homology"/>
<evidence type="ECO:0000256" key="2">
    <source>
        <dbReference type="ARBA" id="ARBA00022737"/>
    </source>
</evidence>
<protein>
    <submittedName>
        <fullName evidence="5">Uncharacterized protein</fullName>
    </submittedName>
</protein>
<dbReference type="OrthoDB" id="340259at2759"/>
<evidence type="ECO:0000313" key="6">
    <source>
        <dbReference type="Proteomes" id="UP000322225"/>
    </source>
</evidence>
<dbReference type="Proteomes" id="UP000322225">
    <property type="component" value="Chromosome 12"/>
</dbReference>
<sequence>MVNESTESYRPDHFPNAQWSARDLPRPTFGRSHDVRGGNVKHVRSVAWSCDGKKVATGGEYKELLVWDAKANIESKASTSLPSLSSKPNPHNGHVGAIAWSPADPNILVSGDKGSSAGGTIAIWNLTSPSAPIATFRITGDVLHIAFHPSGRHFAVVCPMRSRDEVYFYWQTIVDGKEVWARREDIGLGGALGDIGSEEINSLRFTNSGKLVCAVSNDGSINAWIYPLSLVQPEEIPQIPNSNANGNTAQALVINESGPSTTPSSPKVTADADADADAEGDGGEEDVPVIGKSRATSPREGTPGEEGGREGKAEGEGGDVEMSEDVDVKSGEGEQGEEKPQVEGEGNTTESGEGETKAEETATIADVRNQDVEMEESAKPNTEPEPEPEATIPPPSSAAPSRRPTPPPPAAVPTPAPRAKQLLRLRHSVCHSASLLALGFDPRGQYLAVGGQDALLSMFDTKDWICERTFDVCTAAIRHIAFSQDGEFIAIGGDDTFIAIVSVYTGATIAKVPVQGMVNSLTWHPRRNWLAYSTAIKTSVPVWHVVHQE</sequence>
<evidence type="ECO:0000256" key="1">
    <source>
        <dbReference type="ARBA" id="ARBA00022574"/>
    </source>
</evidence>
<dbReference type="PANTHER" id="PTHR22839">
    <property type="entry name" value="THO COMPLEX SUBUNIT 3 THO3"/>
    <property type="match status" value="1"/>
</dbReference>
<dbReference type="Gene3D" id="2.130.10.10">
    <property type="entry name" value="YVTN repeat-like/Quinoprotein amine dehydrogenase"/>
    <property type="match status" value="2"/>
</dbReference>
<feature type="region of interest" description="Disordered" evidence="4">
    <location>
        <begin position="1"/>
        <end position="25"/>
    </location>
</feature>
<dbReference type="GO" id="GO:0000445">
    <property type="term" value="C:THO complex part of transcription export complex"/>
    <property type="evidence" value="ECO:0007669"/>
    <property type="project" value="TreeGrafter"/>
</dbReference>
<evidence type="ECO:0000256" key="3">
    <source>
        <dbReference type="ARBA" id="ARBA00046343"/>
    </source>
</evidence>
<dbReference type="Pfam" id="PF00400">
    <property type="entry name" value="WD40"/>
    <property type="match status" value="4"/>
</dbReference>
<feature type="region of interest" description="Disordered" evidence="4">
    <location>
        <begin position="255"/>
        <end position="415"/>
    </location>
</feature>
<dbReference type="InterPro" id="IPR024977">
    <property type="entry name" value="Apc4-like_WD40_dom"/>
</dbReference>
<dbReference type="PANTHER" id="PTHR22839:SF0">
    <property type="entry name" value="THO COMPLEX SUBUNIT 3"/>
    <property type="match status" value="1"/>
</dbReference>
<dbReference type="RefSeq" id="XP_031858161.1">
    <property type="nucleotide sequence ID" value="XM_032007523.1"/>
</dbReference>
<dbReference type="InterPro" id="IPR040132">
    <property type="entry name" value="Tex1/THOC3"/>
</dbReference>
<dbReference type="InterPro" id="IPR036322">
    <property type="entry name" value="WD40_repeat_dom_sf"/>
</dbReference>
<dbReference type="PROSITE" id="PS50082">
    <property type="entry name" value="WD_REPEATS_2"/>
    <property type="match status" value="1"/>
</dbReference>
<comment type="similarity">
    <text evidence="3">Belongs to the THOC3 family.</text>
</comment>
<organism evidence="5 6">
    <name type="scientific">Kwoniella shandongensis</name>
    <dbReference type="NCBI Taxonomy" id="1734106"/>
    <lineage>
        <taxon>Eukaryota</taxon>
        <taxon>Fungi</taxon>
        <taxon>Dikarya</taxon>
        <taxon>Basidiomycota</taxon>
        <taxon>Agaricomycotina</taxon>
        <taxon>Tremellomycetes</taxon>
        <taxon>Tremellales</taxon>
        <taxon>Cryptococcaceae</taxon>
        <taxon>Kwoniella</taxon>
    </lineage>
</organism>
<dbReference type="InterPro" id="IPR015943">
    <property type="entry name" value="WD40/YVTN_repeat-like_dom_sf"/>
</dbReference>
<accession>A0A5M6BR29</accession>